<dbReference type="PANTHER" id="PTHR15635:SF11">
    <property type="entry name" value="COILED-COIL DOMAIN-CONTAINING PROTEIN 9"/>
    <property type="match status" value="1"/>
</dbReference>
<sequence>MTCDNVATSSQVIVAKHPWEREHRKEREGCRKKDEPHNPPPLKFRPAPAAMASVLDMKSKEEKDAELDRKIEALRKKNEAIVRRHKMIEEDRRMAEQEGIAVTTPRKTKHLDGEPDKARKEKENFSITLDVSAGEKRQINDGKSPKALHTPPRSETSPRSPTQRTSGRSGYFSGGRTPHGDKHAEPFKGEGDVHPSEMAPRGRRQQGADMSKRSPRMPIDDSPGERWSASPRGPERGGRGPGRGGVMGGRGGGHGGPVDGVSGPDRKVKEWEERRKQNIEKMNEEMEKIAEYERSRRDGVREKNPIRNFLDDPRRTGPIADVDRKEGSRRHNRNWGGPDFEKVKTGMDREKESHERRPRGKNQMDMTMSMTGKERAEYLRWKQERDQIDQERLARHRKPTGQWKREWDAEKTDTMFKEGATPHVEEEPTSRRDQGKRGAPKPPTMAEFLSESLKRPTQRRNQNKGRSGNKPYSMHDSRWEEEEEEEDDIGNREEKPLPSEEKETCVEKAELRKTPKPQTPKPEASVPVTPKKKNKDENVEDGEDDEEWTDASGDEEDVEEEEEEEEDSLEAEEGPKTAQTTALPATPKEQSLPKRAETPKLTMPPPDASADDQAVESKPTSPFSPEGHRPVTDWGEEMELLSPPGSSSEDSPPQTDGSRGDAEETRSQENSSPSGVYYGGQRMNFNPILQTACSQRKRDPQRQEKPCQWKKRLSYPKKEDDSSIEKKALLLKTKALPLRRRLLC</sequence>
<accession>A0ABN9LFR2</accession>
<feature type="compositionally biased region" description="Acidic residues" evidence="4">
    <location>
        <begin position="538"/>
        <end position="572"/>
    </location>
</feature>
<feature type="compositionally biased region" description="Basic and acidic residues" evidence="4">
    <location>
        <begin position="403"/>
        <end position="416"/>
    </location>
</feature>
<evidence type="ECO:0008006" key="7">
    <source>
        <dbReference type="Google" id="ProtNLM"/>
    </source>
</evidence>
<keyword evidence="1" id="KW-0597">Phosphoprotein</keyword>
<reference evidence="5" key="1">
    <citation type="submission" date="2023-07" db="EMBL/GenBank/DDBJ databases">
        <authorList>
            <person name="Stuckert A."/>
        </authorList>
    </citation>
    <scope>NUCLEOTIDE SEQUENCE</scope>
</reference>
<feature type="compositionally biased region" description="Low complexity" evidence="4">
    <location>
        <begin position="640"/>
        <end position="653"/>
    </location>
</feature>
<dbReference type="Pfam" id="PF15266">
    <property type="entry name" value="DUF4594"/>
    <property type="match status" value="1"/>
</dbReference>
<feature type="compositionally biased region" description="Basic and acidic residues" evidence="4">
    <location>
        <begin position="696"/>
        <end position="707"/>
    </location>
</feature>
<evidence type="ECO:0000256" key="2">
    <source>
        <dbReference type="ARBA" id="ARBA00023054"/>
    </source>
</evidence>
<feature type="compositionally biased region" description="Basic and acidic residues" evidence="4">
    <location>
        <begin position="133"/>
        <end position="144"/>
    </location>
</feature>
<feature type="compositionally biased region" description="Gly residues" evidence="4">
    <location>
        <begin position="239"/>
        <end position="258"/>
    </location>
</feature>
<dbReference type="Proteomes" id="UP001176940">
    <property type="component" value="Unassembled WGS sequence"/>
</dbReference>
<evidence type="ECO:0000256" key="1">
    <source>
        <dbReference type="ARBA" id="ARBA00022553"/>
    </source>
</evidence>
<feature type="compositionally biased region" description="Low complexity" evidence="4">
    <location>
        <begin position="150"/>
        <end position="169"/>
    </location>
</feature>
<feature type="compositionally biased region" description="Acidic residues" evidence="4">
    <location>
        <begin position="479"/>
        <end position="488"/>
    </location>
</feature>
<feature type="compositionally biased region" description="Basic and acidic residues" evidence="4">
    <location>
        <begin position="658"/>
        <end position="667"/>
    </location>
</feature>
<feature type="compositionally biased region" description="Basic and acidic residues" evidence="4">
    <location>
        <begin position="423"/>
        <end position="436"/>
    </location>
</feature>
<keyword evidence="6" id="KW-1185">Reference proteome</keyword>
<organism evidence="5 6">
    <name type="scientific">Ranitomeya imitator</name>
    <name type="common">mimic poison frog</name>
    <dbReference type="NCBI Taxonomy" id="111125"/>
    <lineage>
        <taxon>Eukaryota</taxon>
        <taxon>Metazoa</taxon>
        <taxon>Chordata</taxon>
        <taxon>Craniata</taxon>
        <taxon>Vertebrata</taxon>
        <taxon>Euteleostomi</taxon>
        <taxon>Amphibia</taxon>
        <taxon>Batrachia</taxon>
        <taxon>Anura</taxon>
        <taxon>Neobatrachia</taxon>
        <taxon>Hyloidea</taxon>
        <taxon>Dendrobatidae</taxon>
        <taxon>Dendrobatinae</taxon>
        <taxon>Ranitomeya</taxon>
    </lineage>
</organism>
<feature type="compositionally biased region" description="Basic and acidic residues" evidence="4">
    <location>
        <begin position="339"/>
        <end position="355"/>
    </location>
</feature>
<name>A0ABN9LFR2_9NEOB</name>
<feature type="region of interest" description="Disordered" evidence="4">
    <location>
        <begin position="1"/>
        <end position="47"/>
    </location>
</feature>
<feature type="coiled-coil region" evidence="3">
    <location>
        <begin position="57"/>
        <end position="91"/>
    </location>
</feature>
<feature type="region of interest" description="Disordered" evidence="4">
    <location>
        <begin position="92"/>
        <end position="723"/>
    </location>
</feature>
<evidence type="ECO:0000256" key="4">
    <source>
        <dbReference type="SAM" id="MobiDB-lite"/>
    </source>
</evidence>
<evidence type="ECO:0000256" key="3">
    <source>
        <dbReference type="SAM" id="Coils"/>
    </source>
</evidence>
<feature type="compositionally biased region" description="Polar residues" evidence="4">
    <location>
        <begin position="1"/>
        <end position="12"/>
    </location>
</feature>
<feature type="compositionally biased region" description="Polar residues" evidence="4">
    <location>
        <begin position="683"/>
        <end position="694"/>
    </location>
</feature>
<evidence type="ECO:0000313" key="6">
    <source>
        <dbReference type="Proteomes" id="UP001176940"/>
    </source>
</evidence>
<dbReference type="PANTHER" id="PTHR15635">
    <property type="entry name" value="COILED-COIL DOMAIN CONTAINING PROTEIN 9"/>
    <property type="match status" value="1"/>
</dbReference>
<feature type="compositionally biased region" description="Basic and acidic residues" evidence="4">
    <location>
        <begin position="178"/>
        <end position="195"/>
    </location>
</feature>
<feature type="compositionally biased region" description="Basic and acidic residues" evidence="4">
    <location>
        <begin position="110"/>
        <end position="124"/>
    </location>
</feature>
<comment type="caution">
    <text evidence="5">The sequence shown here is derived from an EMBL/GenBank/DDBJ whole genome shotgun (WGS) entry which is preliminary data.</text>
</comment>
<feature type="compositionally biased region" description="Basic and acidic residues" evidence="4">
    <location>
        <begin position="264"/>
        <end position="326"/>
    </location>
</feature>
<feature type="compositionally biased region" description="Basic and acidic residues" evidence="4">
    <location>
        <begin position="17"/>
        <end position="37"/>
    </location>
</feature>
<protein>
    <recommendedName>
        <fullName evidence="7">Coiled-coil domain-containing protein 9</fullName>
    </recommendedName>
</protein>
<keyword evidence="2 3" id="KW-0175">Coiled coil</keyword>
<dbReference type="EMBL" id="CAUEEQ010017649">
    <property type="protein sequence ID" value="CAJ0940600.1"/>
    <property type="molecule type" value="Genomic_DNA"/>
</dbReference>
<feature type="compositionally biased region" description="Basic and acidic residues" evidence="4">
    <location>
        <begin position="489"/>
        <end position="513"/>
    </location>
</feature>
<evidence type="ECO:0000313" key="5">
    <source>
        <dbReference type="EMBL" id="CAJ0940600.1"/>
    </source>
</evidence>
<dbReference type="InterPro" id="IPR029336">
    <property type="entry name" value="DUF4594"/>
</dbReference>
<feature type="compositionally biased region" description="Basic and acidic residues" evidence="4">
    <location>
        <begin position="372"/>
        <end position="393"/>
    </location>
</feature>
<proteinExistence type="predicted"/>
<gene>
    <name evidence="5" type="ORF">RIMI_LOCUS8763007</name>
</gene>